<reference evidence="4 5" key="1">
    <citation type="submission" date="2018-08" db="EMBL/GenBank/DDBJ databases">
        <title>A genome reference for cultivated species of the human gut microbiota.</title>
        <authorList>
            <person name="Zou Y."/>
            <person name="Xue W."/>
            <person name="Luo G."/>
        </authorList>
    </citation>
    <scope>NUCLEOTIDE SEQUENCE [LARGE SCALE GENOMIC DNA]</scope>
    <source>
        <strain evidence="4 5">AM42-13AC</strain>
    </source>
</reference>
<dbReference type="InterPro" id="IPR041033">
    <property type="entry name" value="SpaA_PFL_dom_1"/>
</dbReference>
<accession>A0A413UBK8</accession>
<comment type="caution">
    <text evidence="4">The sequence shown here is derived from an EMBL/GenBank/DDBJ whole genome shotgun (WGS) entry which is preliminary data.</text>
</comment>
<dbReference type="Pfam" id="PF17802">
    <property type="entry name" value="SpaA"/>
    <property type="match status" value="1"/>
</dbReference>
<evidence type="ECO:0000256" key="2">
    <source>
        <dbReference type="SAM" id="SignalP"/>
    </source>
</evidence>
<dbReference type="InterPro" id="IPR013783">
    <property type="entry name" value="Ig-like_fold"/>
</dbReference>
<dbReference type="AlphaFoldDB" id="A0A413UBK8"/>
<dbReference type="Gene3D" id="2.60.40.740">
    <property type="match status" value="1"/>
</dbReference>
<keyword evidence="2" id="KW-0732">Signal</keyword>
<protein>
    <submittedName>
        <fullName evidence="4">Isopeptide-forming domain-containing fimbrial protein</fullName>
    </submittedName>
</protein>
<keyword evidence="1" id="KW-0472">Membrane</keyword>
<feature type="transmembrane region" description="Helical" evidence="1">
    <location>
        <begin position="584"/>
        <end position="602"/>
    </location>
</feature>
<keyword evidence="1" id="KW-0812">Transmembrane</keyword>
<evidence type="ECO:0000313" key="4">
    <source>
        <dbReference type="EMBL" id="RHB03681.1"/>
    </source>
</evidence>
<organism evidence="4 5">
    <name type="scientific">Holdemanella biformis</name>
    <dbReference type="NCBI Taxonomy" id="1735"/>
    <lineage>
        <taxon>Bacteria</taxon>
        <taxon>Bacillati</taxon>
        <taxon>Bacillota</taxon>
        <taxon>Erysipelotrichia</taxon>
        <taxon>Erysipelotrichales</taxon>
        <taxon>Erysipelotrichaceae</taxon>
        <taxon>Holdemanella</taxon>
    </lineage>
</organism>
<dbReference type="InterPro" id="IPR026466">
    <property type="entry name" value="Fim_isopep_form_D2_dom"/>
</dbReference>
<name>A0A413UBK8_9FIRM</name>
<dbReference type="NCBIfam" id="TIGR04226">
    <property type="entry name" value="RrgB_K2N_iso_D2"/>
    <property type="match status" value="1"/>
</dbReference>
<proteinExistence type="predicted"/>
<dbReference type="EMBL" id="QSGD01000033">
    <property type="protein sequence ID" value="RHB03681.1"/>
    <property type="molecule type" value="Genomic_DNA"/>
</dbReference>
<dbReference type="Proteomes" id="UP000285288">
    <property type="component" value="Unassembled WGS sequence"/>
</dbReference>
<feature type="signal peptide" evidence="2">
    <location>
        <begin position="1"/>
        <end position="24"/>
    </location>
</feature>
<evidence type="ECO:0000259" key="3">
    <source>
        <dbReference type="Pfam" id="PF17802"/>
    </source>
</evidence>
<sequence length="611" mass="66456">MNTKKIVFAGLSALSMTLSPIASSVSTLITPVLAKSVAPATMATPNGVADFGEGNASITIKGNSGQTLVGKKFNVYKLFDAENAVDQESINYTWNDAYKTALQNVVGKKINKSATSVSEYDVIDFLQSLNTNKVEGAQTEQTLEGRYSNYRKFVEALRDEMVKENLAPTTVSVTATRPDGSVKFGGLGYGYYLTDEVTAVQDTHSAASLILTNTANPDAEVNIKSDYPTITKKIAEDDNSIGWNDVGDFEIGQKVPYSFDNYVPNMNGYSTYRAVFHDKMDSALTFNKDSFSITISSAKKSYTLKSSEFNIVQNSGDDTFYAEIPDLKGIVDKQFPEGMNNLHENEYGQNIHVSYNATLNDKAAEKTGRPGFENAVRFEFSNDPDSNGTGSTGETPWDTTVAFTYRINGLKVNNHNKLLKNAKFRLYSDSACQNEVYVNSSPHGYIVMNRDSLGGSDHTGGTRPSSAVEMSSDEKGVFNILGLDQGTYYLKETDSPAGYRELLDPIVINIKPTFTDERNNYNAGEGATDKTLKTLEATAHVKEFLNGAYKESDTTLTTDVAKGSANITVVNYVGTKLPITGSSLTMICLGAGTITVVGALALDKKRKNKKD</sequence>
<feature type="domain" description="SpaA-like prealbumin fold" evidence="3">
    <location>
        <begin position="409"/>
        <end position="511"/>
    </location>
</feature>
<dbReference type="Gene3D" id="2.60.40.10">
    <property type="entry name" value="Immunoglobulins"/>
    <property type="match status" value="1"/>
</dbReference>
<dbReference type="RefSeq" id="WP_118011668.1">
    <property type="nucleotide sequence ID" value="NZ_QSGD01000033.1"/>
</dbReference>
<evidence type="ECO:0000313" key="5">
    <source>
        <dbReference type="Proteomes" id="UP000285288"/>
    </source>
</evidence>
<gene>
    <name evidence="4" type="ORF">DW907_08275</name>
</gene>
<feature type="chain" id="PRO_5039041508" evidence="2">
    <location>
        <begin position="25"/>
        <end position="611"/>
    </location>
</feature>
<keyword evidence="1" id="KW-1133">Transmembrane helix</keyword>
<evidence type="ECO:0000256" key="1">
    <source>
        <dbReference type="SAM" id="Phobius"/>
    </source>
</evidence>